<comment type="caution">
    <text evidence="1">The sequence shown here is derived from an EMBL/GenBank/DDBJ whole genome shotgun (WGS) entry which is preliminary data.</text>
</comment>
<dbReference type="EMBL" id="CAIIXF020000005">
    <property type="protein sequence ID" value="CAH1784191.1"/>
    <property type="molecule type" value="Genomic_DNA"/>
</dbReference>
<dbReference type="Proteomes" id="UP000749559">
    <property type="component" value="Unassembled WGS sequence"/>
</dbReference>
<organism evidence="1 2">
    <name type="scientific">Owenia fusiformis</name>
    <name type="common">Polychaete worm</name>
    <dbReference type="NCBI Taxonomy" id="6347"/>
    <lineage>
        <taxon>Eukaryota</taxon>
        <taxon>Metazoa</taxon>
        <taxon>Spiralia</taxon>
        <taxon>Lophotrochozoa</taxon>
        <taxon>Annelida</taxon>
        <taxon>Polychaeta</taxon>
        <taxon>Sedentaria</taxon>
        <taxon>Canalipalpata</taxon>
        <taxon>Sabellida</taxon>
        <taxon>Oweniida</taxon>
        <taxon>Oweniidae</taxon>
        <taxon>Owenia</taxon>
    </lineage>
</organism>
<gene>
    <name evidence="1" type="ORF">OFUS_LOCUS10432</name>
</gene>
<name>A0A8J1T6E5_OWEFU</name>
<accession>A0A8J1T6E5</accession>
<reference evidence="1" key="1">
    <citation type="submission" date="2022-03" db="EMBL/GenBank/DDBJ databases">
        <authorList>
            <person name="Martin C."/>
        </authorList>
    </citation>
    <scope>NUCLEOTIDE SEQUENCE</scope>
</reference>
<protein>
    <submittedName>
        <fullName evidence="1">Uncharacterized protein</fullName>
    </submittedName>
</protein>
<dbReference type="AlphaFoldDB" id="A0A8J1T6E5"/>
<evidence type="ECO:0000313" key="1">
    <source>
        <dbReference type="EMBL" id="CAH1784191.1"/>
    </source>
</evidence>
<evidence type="ECO:0000313" key="2">
    <source>
        <dbReference type="Proteomes" id="UP000749559"/>
    </source>
</evidence>
<proteinExistence type="predicted"/>
<keyword evidence="2" id="KW-1185">Reference proteome</keyword>
<sequence length="100" mass="11620">MDNYGLTHKKKHKDAQSSQLKFKTWLPQFTILAFSPLPLGNCFVVRCHQERKLVAIGSQKTLSFFNIMLIQGIYSKCHHLPFVTDKAMLKLQFICHSFSY</sequence>